<dbReference type="InterPro" id="IPR034804">
    <property type="entry name" value="SQR/QFR_C/D"/>
</dbReference>
<dbReference type="NCBIfam" id="TIGR02046">
    <property type="entry name" value="sdhC_b558_fam"/>
    <property type="match status" value="1"/>
</dbReference>
<dbReference type="Gene3D" id="1.20.1300.10">
    <property type="entry name" value="Fumarate reductase/succinate dehydrogenase, transmembrane subunit"/>
    <property type="match status" value="1"/>
</dbReference>
<dbReference type="AlphaFoldDB" id="A0A2V3ZRT3"/>
<dbReference type="InterPro" id="IPR011138">
    <property type="entry name" value="Cytochrome_b-558"/>
</dbReference>
<evidence type="ECO:0000313" key="2">
    <source>
        <dbReference type="EMBL" id="PXX95750.1"/>
    </source>
</evidence>
<evidence type="ECO:0000313" key="3">
    <source>
        <dbReference type="Proteomes" id="UP000248079"/>
    </source>
</evidence>
<feature type="transmembrane region" description="Helical" evidence="1">
    <location>
        <begin position="107"/>
        <end position="127"/>
    </location>
</feature>
<sequence>MSSFLSSSIGKKLIMSLSGLFLVLFLLVHLILNSFLMFDSTGELFNAGAHFMAMPVIRFGLQPVLFGGFIVHIIYAIILTLQNQKARPQKYASQNLGNSSTWSSRNMFVLGGLVLVFIVMHLMHFFVPMQITGEVPMKMVDGVEIHDGAALVKALFTTGTFGIVYTCIYVLGAVLLGLHLAHGFWSSFQSIGMSNIIWRARLERAGYIYAIFIAGGFTIIPLYLHFFA</sequence>
<keyword evidence="3" id="KW-1185">Reference proteome</keyword>
<accession>A0A2V3ZRT3</accession>
<feature type="transmembrane region" description="Helical" evidence="1">
    <location>
        <begin position="12"/>
        <end position="36"/>
    </location>
</feature>
<keyword evidence="1" id="KW-1133">Transmembrane helix</keyword>
<feature type="transmembrane region" description="Helical" evidence="1">
    <location>
        <begin position="163"/>
        <end position="185"/>
    </location>
</feature>
<proteinExistence type="predicted"/>
<dbReference type="RefSeq" id="WP_110363706.1">
    <property type="nucleotide sequence ID" value="NZ_QFLI01000014.1"/>
</dbReference>
<organism evidence="2 3">
    <name type="scientific">Marinifilum breve</name>
    <dbReference type="NCBI Taxonomy" id="2184082"/>
    <lineage>
        <taxon>Bacteria</taxon>
        <taxon>Pseudomonadati</taxon>
        <taxon>Bacteroidota</taxon>
        <taxon>Bacteroidia</taxon>
        <taxon>Marinilabiliales</taxon>
        <taxon>Marinifilaceae</taxon>
    </lineage>
</organism>
<evidence type="ECO:0000256" key="1">
    <source>
        <dbReference type="SAM" id="Phobius"/>
    </source>
</evidence>
<dbReference type="Proteomes" id="UP000248079">
    <property type="component" value="Unassembled WGS sequence"/>
</dbReference>
<keyword evidence="1" id="KW-0812">Transmembrane</keyword>
<keyword evidence="1" id="KW-0472">Membrane</keyword>
<dbReference type="CDD" id="cd03498">
    <property type="entry name" value="SQR_TypeB_2_TM"/>
    <property type="match status" value="1"/>
</dbReference>
<dbReference type="OrthoDB" id="9802842at2"/>
<reference evidence="2 3" key="1">
    <citation type="submission" date="2018-05" db="EMBL/GenBank/DDBJ databases">
        <title>Marinifilum breve JC075T sp. nov., a marine bacterium isolated from Yongle Blue Hole in the South China Sea.</title>
        <authorList>
            <person name="Fu T."/>
        </authorList>
    </citation>
    <scope>NUCLEOTIDE SEQUENCE [LARGE SCALE GENOMIC DNA]</scope>
    <source>
        <strain evidence="2 3">JC075</strain>
    </source>
</reference>
<feature type="transmembrane region" description="Helical" evidence="1">
    <location>
        <begin position="56"/>
        <end position="81"/>
    </location>
</feature>
<protein>
    <submittedName>
        <fullName evidence="2">Succinate dehydrogenase</fullName>
    </submittedName>
</protein>
<dbReference type="EMBL" id="QFLI01000014">
    <property type="protein sequence ID" value="PXX95750.1"/>
    <property type="molecule type" value="Genomic_DNA"/>
</dbReference>
<gene>
    <name evidence="2" type="ORF">DF185_21910</name>
</gene>
<dbReference type="SUPFAM" id="SSF81343">
    <property type="entry name" value="Fumarate reductase respiratory complex transmembrane subunits"/>
    <property type="match status" value="1"/>
</dbReference>
<name>A0A2V3ZRT3_9BACT</name>
<dbReference type="GO" id="GO:0016020">
    <property type="term" value="C:membrane"/>
    <property type="evidence" value="ECO:0007669"/>
    <property type="project" value="InterPro"/>
</dbReference>
<comment type="caution">
    <text evidence="2">The sequence shown here is derived from an EMBL/GenBank/DDBJ whole genome shotgun (WGS) entry which is preliminary data.</text>
</comment>
<feature type="transmembrane region" description="Helical" evidence="1">
    <location>
        <begin position="206"/>
        <end position="226"/>
    </location>
</feature>